<evidence type="ECO:0000259" key="1">
    <source>
        <dbReference type="Pfam" id="PF01548"/>
    </source>
</evidence>
<dbReference type="Pfam" id="PF01548">
    <property type="entry name" value="DEDD_Tnp_IS110"/>
    <property type="match status" value="1"/>
</dbReference>
<evidence type="ECO:0000313" key="3">
    <source>
        <dbReference type="Proteomes" id="UP000587524"/>
    </source>
</evidence>
<accession>A0ABR6C4E7</accession>
<feature type="domain" description="Transposase IS110-like N-terminal" evidence="1">
    <location>
        <begin position="20"/>
        <end position="89"/>
    </location>
</feature>
<dbReference type="EMBL" id="JACJHZ010000007">
    <property type="protein sequence ID" value="MBA9019853.1"/>
    <property type="molecule type" value="Genomic_DNA"/>
</dbReference>
<proteinExistence type="predicted"/>
<gene>
    <name evidence="2" type="ORF">HNQ97_001848</name>
</gene>
<dbReference type="RefSeq" id="WP_182573919.1">
    <property type="nucleotide sequence ID" value="NZ_JACJHY010000007.1"/>
</dbReference>
<sequence length="116" mass="12616">MRHLDQDASGAPIAEDFVRVSLLVENGFVFTPIHPNAVNACRPHHLTVAAKCDLGDADIFAVILRPDGHRLAPLRPKIKVLRALVRTQLTAELGDARARFQIEDHLVAEAGIAPVS</sequence>
<dbReference type="InterPro" id="IPR002525">
    <property type="entry name" value="Transp_IS110-like_N"/>
</dbReference>
<comment type="caution">
    <text evidence="2">The sequence shown here is derived from an EMBL/GenBank/DDBJ whole genome shotgun (WGS) entry which is preliminary data.</text>
</comment>
<organism evidence="2 3">
    <name type="scientific">Aminobacter ciceronei</name>
    <dbReference type="NCBI Taxonomy" id="150723"/>
    <lineage>
        <taxon>Bacteria</taxon>
        <taxon>Pseudomonadati</taxon>
        <taxon>Pseudomonadota</taxon>
        <taxon>Alphaproteobacteria</taxon>
        <taxon>Hyphomicrobiales</taxon>
        <taxon>Phyllobacteriaceae</taxon>
        <taxon>Aminobacter</taxon>
    </lineage>
</organism>
<evidence type="ECO:0000313" key="2">
    <source>
        <dbReference type="EMBL" id="MBA9019853.1"/>
    </source>
</evidence>
<keyword evidence="3" id="KW-1185">Reference proteome</keyword>
<reference evidence="2 3" key="1">
    <citation type="submission" date="2020-08" db="EMBL/GenBank/DDBJ databases">
        <title>Genomic Encyclopedia of Type Strains, Phase IV (KMG-IV): sequencing the most valuable type-strain genomes for metagenomic binning, comparative biology and taxonomic classification.</title>
        <authorList>
            <person name="Goeker M."/>
        </authorList>
    </citation>
    <scope>NUCLEOTIDE SEQUENCE [LARGE SCALE GENOMIC DNA]</scope>
    <source>
        <strain evidence="2 3">DSM 17455</strain>
    </source>
</reference>
<name>A0ABR6C4E7_9HYPH</name>
<protein>
    <recommendedName>
        <fullName evidence="1">Transposase IS110-like N-terminal domain-containing protein</fullName>
    </recommendedName>
</protein>
<dbReference type="Proteomes" id="UP000587524">
    <property type="component" value="Unassembled WGS sequence"/>
</dbReference>